<protein>
    <submittedName>
        <fullName evidence="2">Uncharacterized protein</fullName>
    </submittedName>
</protein>
<feature type="region of interest" description="Disordered" evidence="1">
    <location>
        <begin position="23"/>
        <end position="64"/>
    </location>
</feature>
<evidence type="ECO:0000256" key="1">
    <source>
        <dbReference type="SAM" id="MobiDB-lite"/>
    </source>
</evidence>
<sequence length="77" mass="8389">MVACFAPLDGVREPGSIDREAVLEPGDISPAGSGSGVNTQSHERKGPQLHPKGVEQPRNDTDPDKFVMFCKELDWIK</sequence>
<organism evidence="2 3">
    <name type="scientific">Salix udensis</name>
    <dbReference type="NCBI Taxonomy" id="889485"/>
    <lineage>
        <taxon>Eukaryota</taxon>
        <taxon>Viridiplantae</taxon>
        <taxon>Streptophyta</taxon>
        <taxon>Embryophyta</taxon>
        <taxon>Tracheophyta</taxon>
        <taxon>Spermatophyta</taxon>
        <taxon>Magnoliopsida</taxon>
        <taxon>eudicotyledons</taxon>
        <taxon>Gunneridae</taxon>
        <taxon>Pentapetalae</taxon>
        <taxon>rosids</taxon>
        <taxon>fabids</taxon>
        <taxon>Malpighiales</taxon>
        <taxon>Salicaceae</taxon>
        <taxon>Saliceae</taxon>
        <taxon>Salix</taxon>
    </lineage>
</organism>
<reference evidence="2 3" key="1">
    <citation type="journal article" date="2023" name="Int. J. Mol. Sci.">
        <title>De Novo Assembly and Annotation of 11 Diverse Shrub Willow (Salix) Genomes Reveals Novel Gene Organization in Sex-Linked Regions.</title>
        <authorList>
            <person name="Hyden B."/>
            <person name="Feng K."/>
            <person name="Yates T.B."/>
            <person name="Jawdy S."/>
            <person name="Cereghino C."/>
            <person name="Smart L.B."/>
            <person name="Muchero W."/>
        </authorList>
    </citation>
    <scope>NUCLEOTIDE SEQUENCE [LARGE SCALE GENOMIC DNA]</scope>
    <source>
        <tissue evidence="2">Shoot tip</tissue>
    </source>
</reference>
<gene>
    <name evidence="2" type="ORF">OIU84_007983</name>
</gene>
<name>A0AAD6P045_9ROSI</name>
<dbReference type="Proteomes" id="UP001162972">
    <property type="component" value="Chromosome 15Z"/>
</dbReference>
<proteinExistence type="predicted"/>
<dbReference type="AlphaFoldDB" id="A0AAD6P045"/>
<evidence type="ECO:0000313" key="3">
    <source>
        <dbReference type="Proteomes" id="UP001162972"/>
    </source>
</evidence>
<dbReference type="EMBL" id="JAPFFJ010000014">
    <property type="protein sequence ID" value="KAJ6411328.1"/>
    <property type="molecule type" value="Genomic_DNA"/>
</dbReference>
<comment type="caution">
    <text evidence="2">The sequence shown here is derived from an EMBL/GenBank/DDBJ whole genome shotgun (WGS) entry which is preliminary data.</text>
</comment>
<feature type="compositionally biased region" description="Basic and acidic residues" evidence="1">
    <location>
        <begin position="41"/>
        <end position="64"/>
    </location>
</feature>
<keyword evidence="3" id="KW-1185">Reference proteome</keyword>
<evidence type="ECO:0000313" key="2">
    <source>
        <dbReference type="EMBL" id="KAJ6411328.1"/>
    </source>
</evidence>
<accession>A0AAD6P045</accession>